<dbReference type="AlphaFoldDB" id="A0AAN9MTR7"/>
<evidence type="ECO:0000313" key="2">
    <source>
        <dbReference type="Proteomes" id="UP001367508"/>
    </source>
</evidence>
<accession>A0AAN9MTR7</accession>
<evidence type="ECO:0000313" key="1">
    <source>
        <dbReference type="EMBL" id="KAK7360764.1"/>
    </source>
</evidence>
<dbReference type="EMBL" id="JAYMYQ010000001">
    <property type="protein sequence ID" value="KAK7360764.1"/>
    <property type="molecule type" value="Genomic_DNA"/>
</dbReference>
<comment type="caution">
    <text evidence="1">The sequence shown here is derived from an EMBL/GenBank/DDBJ whole genome shotgun (WGS) entry which is preliminary data.</text>
</comment>
<sequence length="205" mass="23831">MKTFEGKWSRLDSNRSRRDGRSGLHGLVLLNKGPDEGWSMNAVDVQELKGKKFELEHRKMHADPGPLLNPSRNSSTDNYRMFMVKLGNENDQLLRYYAIRYVPKRHIHKIEELISRSKLSKFDMIINEREVRIEQVTSIDVEIYAMNHFTHDFPSKALPKSWLQDLPSRRALGTSGALGEERVFPPFSALPPFSFFFLNSVFFFP</sequence>
<name>A0AAN9MTR7_CANGL</name>
<reference evidence="1 2" key="1">
    <citation type="submission" date="2024-01" db="EMBL/GenBank/DDBJ databases">
        <title>The genomes of 5 underutilized Papilionoideae crops provide insights into root nodulation and disease resistanc.</title>
        <authorList>
            <person name="Jiang F."/>
        </authorList>
    </citation>
    <scope>NUCLEOTIDE SEQUENCE [LARGE SCALE GENOMIC DNA]</scope>
    <source>
        <strain evidence="1">LVBAO_FW01</strain>
        <tissue evidence="1">Leaves</tissue>
    </source>
</reference>
<organism evidence="1 2">
    <name type="scientific">Canavalia gladiata</name>
    <name type="common">Sword bean</name>
    <name type="synonym">Dolichos gladiatus</name>
    <dbReference type="NCBI Taxonomy" id="3824"/>
    <lineage>
        <taxon>Eukaryota</taxon>
        <taxon>Viridiplantae</taxon>
        <taxon>Streptophyta</taxon>
        <taxon>Embryophyta</taxon>
        <taxon>Tracheophyta</taxon>
        <taxon>Spermatophyta</taxon>
        <taxon>Magnoliopsida</taxon>
        <taxon>eudicotyledons</taxon>
        <taxon>Gunneridae</taxon>
        <taxon>Pentapetalae</taxon>
        <taxon>rosids</taxon>
        <taxon>fabids</taxon>
        <taxon>Fabales</taxon>
        <taxon>Fabaceae</taxon>
        <taxon>Papilionoideae</taxon>
        <taxon>50 kb inversion clade</taxon>
        <taxon>NPAAA clade</taxon>
        <taxon>indigoferoid/millettioid clade</taxon>
        <taxon>Phaseoleae</taxon>
        <taxon>Canavalia</taxon>
    </lineage>
</organism>
<gene>
    <name evidence="1" type="ORF">VNO77_02777</name>
</gene>
<protein>
    <submittedName>
        <fullName evidence="1">Uncharacterized protein</fullName>
    </submittedName>
</protein>
<keyword evidence="2" id="KW-1185">Reference proteome</keyword>
<dbReference type="Proteomes" id="UP001367508">
    <property type="component" value="Unassembled WGS sequence"/>
</dbReference>
<proteinExistence type="predicted"/>